<dbReference type="PROSITE" id="PS51186">
    <property type="entry name" value="GNAT"/>
    <property type="match status" value="1"/>
</dbReference>
<accession>A0A1H1AH70</accession>
<dbReference type="OrthoDB" id="3357557at2"/>
<evidence type="ECO:0000256" key="1">
    <source>
        <dbReference type="SAM" id="MobiDB-lite"/>
    </source>
</evidence>
<dbReference type="Gene3D" id="3.40.630.30">
    <property type="match status" value="1"/>
</dbReference>
<keyword evidence="3" id="KW-0689">Ribosomal protein</keyword>
<dbReference type="RefSeq" id="WP_092522046.1">
    <property type="nucleotide sequence ID" value="NZ_FNKO01000001.1"/>
</dbReference>
<dbReference type="Pfam" id="PF00583">
    <property type="entry name" value="Acetyltransf_1"/>
    <property type="match status" value="1"/>
</dbReference>
<protein>
    <submittedName>
        <fullName evidence="3">Ribosomal protein S18 acetylase RimI</fullName>
    </submittedName>
</protein>
<name>A0A1H1AH70_9ACTN</name>
<dbReference type="GO" id="GO:0005840">
    <property type="term" value="C:ribosome"/>
    <property type="evidence" value="ECO:0007669"/>
    <property type="project" value="UniProtKB-KW"/>
</dbReference>
<dbReference type="Proteomes" id="UP000199301">
    <property type="component" value="Unassembled WGS sequence"/>
</dbReference>
<dbReference type="AlphaFoldDB" id="A0A1H1AH70"/>
<evidence type="ECO:0000313" key="3">
    <source>
        <dbReference type="EMBL" id="SDQ38881.1"/>
    </source>
</evidence>
<organism evidence="3 4">
    <name type="scientific">Actinopolyspora saharensis</name>
    <dbReference type="NCBI Taxonomy" id="995062"/>
    <lineage>
        <taxon>Bacteria</taxon>
        <taxon>Bacillati</taxon>
        <taxon>Actinomycetota</taxon>
        <taxon>Actinomycetes</taxon>
        <taxon>Actinopolysporales</taxon>
        <taxon>Actinopolysporaceae</taxon>
        <taxon>Actinopolyspora</taxon>
    </lineage>
</organism>
<keyword evidence="3" id="KW-0687">Ribonucleoprotein</keyword>
<evidence type="ECO:0000259" key="2">
    <source>
        <dbReference type="PROSITE" id="PS51186"/>
    </source>
</evidence>
<reference evidence="4" key="1">
    <citation type="submission" date="2016-10" db="EMBL/GenBank/DDBJ databases">
        <authorList>
            <person name="Varghese N."/>
            <person name="Submissions S."/>
        </authorList>
    </citation>
    <scope>NUCLEOTIDE SEQUENCE [LARGE SCALE GENOMIC DNA]</scope>
    <source>
        <strain evidence="4">DSM 45459</strain>
    </source>
</reference>
<dbReference type="InterPro" id="IPR016181">
    <property type="entry name" value="Acyl_CoA_acyltransferase"/>
</dbReference>
<keyword evidence="4" id="KW-1185">Reference proteome</keyword>
<feature type="region of interest" description="Disordered" evidence="1">
    <location>
        <begin position="155"/>
        <end position="192"/>
    </location>
</feature>
<dbReference type="STRING" id="995062.SAMN04489718_1575"/>
<dbReference type="SUPFAM" id="SSF55729">
    <property type="entry name" value="Acyl-CoA N-acyltransferases (Nat)"/>
    <property type="match status" value="1"/>
</dbReference>
<dbReference type="CDD" id="cd04301">
    <property type="entry name" value="NAT_SF"/>
    <property type="match status" value="1"/>
</dbReference>
<dbReference type="EMBL" id="FNKO01000001">
    <property type="protein sequence ID" value="SDQ38881.1"/>
    <property type="molecule type" value="Genomic_DNA"/>
</dbReference>
<proteinExistence type="predicted"/>
<evidence type="ECO:0000313" key="4">
    <source>
        <dbReference type="Proteomes" id="UP000199301"/>
    </source>
</evidence>
<dbReference type="GO" id="GO:0016747">
    <property type="term" value="F:acyltransferase activity, transferring groups other than amino-acyl groups"/>
    <property type="evidence" value="ECO:0007669"/>
    <property type="project" value="InterPro"/>
</dbReference>
<gene>
    <name evidence="3" type="ORF">SAMN04489718_1575</name>
</gene>
<feature type="domain" description="N-acetyltransferase" evidence="2">
    <location>
        <begin position="11"/>
        <end position="173"/>
    </location>
</feature>
<sequence>MGGTGMAPETIDVVPMRMAHLEGVLDLGFRTFDVSTMPYTSWSLSSITEHFDTQPEACWVAESEGEVLGFVLGSMSYDEREDWGYMEWISLDPRARGSGVASQLVEACCQALFDAGAARIITDVEHGNEPSARMMRRNAFTEGVTVTLFVRKRSDESPSFGRAPHVRSKPEDPARARVRTVARRSTGGSSTA</sequence>
<dbReference type="InterPro" id="IPR000182">
    <property type="entry name" value="GNAT_dom"/>
</dbReference>